<feature type="chain" id="PRO_5040848482" description="DUF3575 domain-containing protein" evidence="1">
    <location>
        <begin position="24"/>
        <end position="178"/>
    </location>
</feature>
<proteinExistence type="predicted"/>
<protein>
    <recommendedName>
        <fullName evidence="4">DUF3575 domain-containing protein</fullName>
    </recommendedName>
</protein>
<sequence length="178" mass="19504">MLGKASRTALLALAVTAPSLVQANNFNYNAFQVRLGANPGTVGAEFSTFFTENTHIIVRGDSRFEGDWDVAGGIGFNGPAGQFADIYGQLLVHNVKTRDDEKFDSEFMSEFNIGSRVWLLENIEGVGQIGMLNRRDDTVFIWSAGARFHSTDQLALGADIKDGGIYGPQVQMSVRFEF</sequence>
<dbReference type="AlphaFoldDB" id="A0A9X3CMK7"/>
<feature type="signal peptide" evidence="1">
    <location>
        <begin position="1"/>
        <end position="23"/>
    </location>
</feature>
<evidence type="ECO:0008006" key="4">
    <source>
        <dbReference type="Google" id="ProtNLM"/>
    </source>
</evidence>
<comment type="caution">
    <text evidence="2">The sequence shown here is derived from an EMBL/GenBank/DDBJ whole genome shotgun (WGS) entry which is preliminary data.</text>
</comment>
<reference evidence="2" key="1">
    <citation type="submission" date="2022-02" db="EMBL/GenBank/DDBJ databases">
        <title>Vibrio sp. nov, a new bacterium isolated from seawater.</title>
        <authorList>
            <person name="Yuan Y."/>
        </authorList>
    </citation>
    <scope>NUCLEOTIDE SEQUENCE</scope>
    <source>
        <strain evidence="2">ZSDZ65</strain>
    </source>
</reference>
<keyword evidence="3" id="KW-1185">Reference proteome</keyword>
<accession>A0A9X3CMK7</accession>
<gene>
    <name evidence="2" type="ORF">MD535_08290</name>
</gene>
<keyword evidence="1" id="KW-0732">Signal</keyword>
<name>A0A9X3CMK7_9VIBR</name>
<organism evidence="2 3">
    <name type="scientific">Vibrio qingdaonensis</name>
    <dbReference type="NCBI Taxonomy" id="2829491"/>
    <lineage>
        <taxon>Bacteria</taxon>
        <taxon>Pseudomonadati</taxon>
        <taxon>Pseudomonadota</taxon>
        <taxon>Gammaproteobacteria</taxon>
        <taxon>Vibrionales</taxon>
        <taxon>Vibrionaceae</taxon>
        <taxon>Vibrio</taxon>
    </lineage>
</organism>
<evidence type="ECO:0000313" key="2">
    <source>
        <dbReference type="EMBL" id="MCW8346006.1"/>
    </source>
</evidence>
<evidence type="ECO:0000256" key="1">
    <source>
        <dbReference type="SAM" id="SignalP"/>
    </source>
</evidence>
<evidence type="ECO:0000313" key="3">
    <source>
        <dbReference type="Proteomes" id="UP001155587"/>
    </source>
</evidence>
<dbReference type="Proteomes" id="UP001155587">
    <property type="component" value="Unassembled WGS sequence"/>
</dbReference>
<dbReference type="EMBL" id="JAKRRY010000008">
    <property type="protein sequence ID" value="MCW8346006.1"/>
    <property type="molecule type" value="Genomic_DNA"/>
</dbReference>
<dbReference type="RefSeq" id="WP_265674407.1">
    <property type="nucleotide sequence ID" value="NZ_JAKRRY010000008.1"/>
</dbReference>